<dbReference type="PANTHER" id="PTHR34985:SF1">
    <property type="entry name" value="SLR0554 PROTEIN"/>
    <property type="match status" value="1"/>
</dbReference>
<dbReference type="AlphaFoldDB" id="A0A081U754"/>
<protein>
    <submittedName>
        <fullName evidence="3">Virulence protein E</fullName>
    </submittedName>
</protein>
<organism evidence="3 4">
    <name type="scientific">Bacteroides fragilis</name>
    <dbReference type="NCBI Taxonomy" id="817"/>
    <lineage>
        <taxon>Bacteria</taxon>
        <taxon>Pseudomonadati</taxon>
        <taxon>Bacteroidota</taxon>
        <taxon>Bacteroidia</taxon>
        <taxon>Bacteroidales</taxon>
        <taxon>Bacteroidaceae</taxon>
        <taxon>Bacteroides</taxon>
    </lineage>
</organism>
<dbReference type="Proteomes" id="UP000266644">
    <property type="component" value="Unassembled WGS sequence"/>
</dbReference>
<gene>
    <name evidence="3" type="ORF">DW228_08070</name>
</gene>
<evidence type="ECO:0000313" key="3">
    <source>
        <dbReference type="EMBL" id="RHH12409.1"/>
    </source>
</evidence>
<dbReference type="EMBL" id="QRJE01000011">
    <property type="protein sequence ID" value="RHH12409.1"/>
    <property type="molecule type" value="Genomic_DNA"/>
</dbReference>
<comment type="caution">
    <text evidence="3">The sequence shown here is derived from an EMBL/GenBank/DDBJ whole genome shotgun (WGS) entry which is preliminary data.</text>
</comment>
<evidence type="ECO:0000313" key="4">
    <source>
        <dbReference type="Proteomes" id="UP000266644"/>
    </source>
</evidence>
<evidence type="ECO:0000259" key="1">
    <source>
        <dbReference type="Pfam" id="PF05272"/>
    </source>
</evidence>
<feature type="domain" description="BT4734-like N-terminal" evidence="2">
    <location>
        <begin position="55"/>
        <end position="194"/>
    </location>
</feature>
<dbReference type="RefSeq" id="WP_032539767.1">
    <property type="nucleotide sequence ID" value="NZ_CP037440.1"/>
</dbReference>
<dbReference type="SUPFAM" id="SSF52540">
    <property type="entry name" value="P-loop containing nucleoside triphosphate hydrolases"/>
    <property type="match status" value="1"/>
</dbReference>
<name>A0A081U754_BACFG</name>
<dbReference type="Pfam" id="PF05272">
    <property type="entry name" value="VapE-like_dom"/>
    <property type="match status" value="1"/>
</dbReference>
<evidence type="ECO:0000259" key="2">
    <source>
        <dbReference type="Pfam" id="PF08800"/>
    </source>
</evidence>
<reference evidence="3 4" key="1">
    <citation type="submission" date="2018-08" db="EMBL/GenBank/DDBJ databases">
        <title>A genome reference for cultivated species of the human gut microbiota.</title>
        <authorList>
            <person name="Zou Y."/>
            <person name="Xue W."/>
            <person name="Luo G."/>
        </authorList>
    </citation>
    <scope>NUCLEOTIDE SEQUENCE [LARGE SCALE GENOMIC DNA]</scope>
    <source>
        <strain evidence="3 4">AM18-6</strain>
    </source>
</reference>
<dbReference type="Pfam" id="PF08800">
    <property type="entry name" value="BT4734-like_N"/>
    <property type="match status" value="1"/>
</dbReference>
<feature type="domain" description="Virulence-associated protein E-like" evidence="1">
    <location>
        <begin position="407"/>
        <end position="619"/>
    </location>
</feature>
<proteinExistence type="predicted"/>
<accession>A0A081U754</accession>
<dbReference type="PANTHER" id="PTHR34985">
    <property type="entry name" value="SLR0554 PROTEIN"/>
    <property type="match status" value="1"/>
</dbReference>
<dbReference type="InterPro" id="IPR014907">
    <property type="entry name" value="BT4734-like_N"/>
</dbReference>
<sequence length="719" mass="82867">MENISITTYRGFSKVKGRCSLNELIEKVRSSRYAALIEKIGRLISEGKTKEAENVKRQLDYFTVTANYHECRLAHSIAAYNDIITIDLDHLPEKELDRIRALIETDEATLACFLTAKQHGFKVLAYPVSLEAEGWRNAFFRTPAITYSRLEQYHAGMYELARKHYEKLLETEVDTSGKDLSRGVFASYDPRAFYSPRRVAHIPQRTFTIEAPEPARRGRQKEEPATDPTGEVSAYTCMEFNKCLSSTRRLMKYTEGNRNSFLFTLGNKCFRKGLEEAEVKRLAAVKLGEDGQMDTDTPIANAYTYTDRTERAEEKKKIPPVEQVIDYLNKNYAFRRNTVLDRLEMCDLSKTKEGKSFYAMRNKDLNSIFLNISRQGIVYPLNSLKSVIDSDYTPEFNPFTDYFGGNVRWDRTTDHIGKLADTIQAEDQEFWREGFRRWIVAMVASALQPGKANQQALVLHGAQGKGKSTWIRHLLPPELGEYYRNGMIDPANKDDLLLLSTRLLINMEEFEGVKTGDIAELKRIIGQENVTIRKVYDTQAQLYPRRASFIGSTNNMQFLRDYGGNRRFLVIPVKTIDYRTPVDHTGVYAQAVQLIEDGFRYWFEGNEIDDINTRNERHRMKDPLEENLYVYFRPAGEKDFEVKWKPAAAILATLSVYGRTQANAQTQQVLVQILERDAFGKRVNVHGITEYAVVELSQQEVSENFRKREKGKEMEELPF</sequence>
<dbReference type="InterPro" id="IPR027417">
    <property type="entry name" value="P-loop_NTPase"/>
</dbReference>
<dbReference type="InterPro" id="IPR007936">
    <property type="entry name" value="VapE-like_dom"/>
</dbReference>